<evidence type="ECO:0000313" key="7">
    <source>
        <dbReference type="EMBL" id="MDS0244009.1"/>
    </source>
</evidence>
<dbReference type="InterPro" id="IPR029479">
    <property type="entry name" value="Nitroreductase"/>
</dbReference>
<evidence type="ECO:0000256" key="3">
    <source>
        <dbReference type="ARBA" id="ARBA00022643"/>
    </source>
</evidence>
<dbReference type="AlphaFoldDB" id="A0AAJ2HGH5"/>
<dbReference type="EMBL" id="JAHWXH010000001">
    <property type="protein sequence ID" value="MDS0244009.1"/>
    <property type="molecule type" value="Genomic_DNA"/>
</dbReference>
<dbReference type="PIRSF" id="PIRSF005426">
    <property type="entry name" value="Frp"/>
    <property type="match status" value="1"/>
</dbReference>
<sequence>MTPATTTDTDVNALLRARYGDAAPALTEAALLDSPVLAQLLQHRSVRRFTTEPVTPETVTALVAAAQSAATSSNNQVWSVVEVRDETARTRLVHEAGGSTFVADAPVILLFVADWARAAAIADRHGEPAEAADYLESTLVGFVDAALAAQNAVVAAEALGLGTCYLGSLRNHPEVTAEIAGLPPRAVVAFGVAVGHPDPTDRAGIKPRLAPHVVHGVETYRPVEPTDVEAYERELAAYNATQGRASGWVRAVVGRVSRVAGLHGREPMRAWLEARGLPSR</sequence>
<dbReference type="GeneID" id="301456584"/>
<accession>A0AAJ2HGH5</accession>
<dbReference type="SUPFAM" id="SSF55469">
    <property type="entry name" value="FMN-dependent nitroreductase-like"/>
    <property type="match status" value="1"/>
</dbReference>
<evidence type="ECO:0000256" key="4">
    <source>
        <dbReference type="ARBA" id="ARBA00023002"/>
    </source>
</evidence>
<evidence type="ECO:0000259" key="6">
    <source>
        <dbReference type="Pfam" id="PF00881"/>
    </source>
</evidence>
<protein>
    <submittedName>
        <fullName evidence="7">Nitroreductase family protein</fullName>
    </submittedName>
</protein>
<gene>
    <name evidence="7" type="ORF">KZC50_00120</name>
</gene>
<reference evidence="7 8" key="1">
    <citation type="submission" date="2021-06" db="EMBL/GenBank/DDBJ databases">
        <title>Genome-based taxonomic framework of Microbacterium strains isolated from marine environment, the description of four new species and reclassification of four preexisting species.</title>
        <authorList>
            <person name="Lee S.D."/>
            <person name="Kim S.-M."/>
            <person name="Byeon Y.-S."/>
            <person name="Yang H.L."/>
            <person name="Kim I.S."/>
        </authorList>
    </citation>
    <scope>NUCLEOTIDE SEQUENCE [LARGE SCALE GENOMIC DNA]</scope>
    <source>
        <strain evidence="7 8">KACC 20514</strain>
    </source>
</reference>
<dbReference type="InterPro" id="IPR016446">
    <property type="entry name" value="Flavin_OxRdtase_Frp"/>
</dbReference>
<dbReference type="Proteomes" id="UP001183582">
    <property type="component" value="Unassembled WGS sequence"/>
</dbReference>
<dbReference type="GO" id="GO:0016491">
    <property type="term" value="F:oxidoreductase activity"/>
    <property type="evidence" value="ECO:0007669"/>
    <property type="project" value="UniProtKB-UniRule"/>
</dbReference>
<evidence type="ECO:0000256" key="5">
    <source>
        <dbReference type="PIRNR" id="PIRNR005426"/>
    </source>
</evidence>
<dbReference type="Pfam" id="PF00881">
    <property type="entry name" value="Nitroreductase"/>
    <property type="match status" value="1"/>
</dbReference>
<proteinExistence type="inferred from homology"/>
<dbReference type="RefSeq" id="WP_310890155.1">
    <property type="nucleotide sequence ID" value="NZ_BAAAGR010000004.1"/>
</dbReference>
<keyword evidence="2 5" id="KW-0285">Flavoprotein</keyword>
<comment type="caution">
    <text evidence="7">The sequence shown here is derived from an EMBL/GenBank/DDBJ whole genome shotgun (WGS) entry which is preliminary data.</text>
</comment>
<organism evidence="7 8">
    <name type="scientific">Microbacterium aurantiacum</name>
    <dbReference type="NCBI Taxonomy" id="162393"/>
    <lineage>
        <taxon>Bacteria</taxon>
        <taxon>Bacillati</taxon>
        <taxon>Actinomycetota</taxon>
        <taxon>Actinomycetes</taxon>
        <taxon>Micrococcales</taxon>
        <taxon>Microbacteriaceae</taxon>
        <taxon>Microbacterium</taxon>
    </lineage>
</organism>
<keyword evidence="5" id="KW-0521">NADP</keyword>
<feature type="domain" description="Nitroreductase" evidence="6">
    <location>
        <begin position="41"/>
        <end position="196"/>
    </location>
</feature>
<evidence type="ECO:0000256" key="1">
    <source>
        <dbReference type="ARBA" id="ARBA00008366"/>
    </source>
</evidence>
<dbReference type="InterPro" id="IPR000415">
    <property type="entry name" value="Nitroreductase-like"/>
</dbReference>
<keyword evidence="3 5" id="KW-0288">FMN</keyword>
<evidence type="ECO:0000313" key="8">
    <source>
        <dbReference type="Proteomes" id="UP001183582"/>
    </source>
</evidence>
<name>A0AAJ2HGH5_9MICO</name>
<dbReference type="PANTHER" id="PTHR43425">
    <property type="entry name" value="OXYGEN-INSENSITIVE NADPH NITROREDUCTASE"/>
    <property type="match status" value="1"/>
</dbReference>
<keyword evidence="4 5" id="KW-0560">Oxidoreductase</keyword>
<comment type="similarity">
    <text evidence="1 5">Belongs to the flavin oxidoreductase frp family.</text>
</comment>
<evidence type="ECO:0000256" key="2">
    <source>
        <dbReference type="ARBA" id="ARBA00022630"/>
    </source>
</evidence>
<dbReference type="Gene3D" id="3.40.109.10">
    <property type="entry name" value="NADH Oxidase"/>
    <property type="match status" value="1"/>
</dbReference>
<dbReference type="PANTHER" id="PTHR43425:SF2">
    <property type="entry name" value="OXYGEN-INSENSITIVE NADPH NITROREDUCTASE"/>
    <property type="match status" value="1"/>
</dbReference>